<dbReference type="InterPro" id="IPR018312">
    <property type="entry name" value="Chromosome_initiator_DnaA_CS"/>
</dbReference>
<accession>A0A4R7ZAU1</accession>
<evidence type="ECO:0000259" key="12">
    <source>
        <dbReference type="SMART" id="SM00382"/>
    </source>
</evidence>
<evidence type="ECO:0000256" key="7">
    <source>
        <dbReference type="ARBA" id="ARBA00023125"/>
    </source>
</evidence>
<comment type="subunit">
    <text evidence="8">Oligomerizes as a right-handed, spiral filament on DNA at oriC.</text>
</comment>
<dbReference type="GO" id="GO:0005737">
    <property type="term" value="C:cytoplasm"/>
    <property type="evidence" value="ECO:0007669"/>
    <property type="project" value="UniProtKB-SubCell"/>
</dbReference>
<keyword evidence="3 8" id="KW-0235">DNA replication</keyword>
<feature type="region of interest" description="Domain IV, binds dsDNA" evidence="8">
    <location>
        <begin position="330"/>
        <end position="453"/>
    </location>
</feature>
<comment type="function">
    <text evidence="8 10">Plays an essential role in the initiation and regulation of chromosomal replication. ATP-DnaA binds to the origin of replication (oriC) to initiate formation of the DNA replication initiation complex once per cell cycle. Binds the DnaA box (a 9 base pair repeat at the origin) and separates the double-stranded (ds)DNA. Forms a right-handed helical filament on oriC DNA; dsDNA binds to the exterior of the filament while single-stranded (ss)DNA is stabiized in the filament's interior. The ATP-DnaA-oriC complex binds and stabilizes one strand of the AT-rich DNA unwinding element (DUE), permitting loading of DNA polymerase. After initiation quickly degrades to an ADP-DnaA complex that is not apt for DNA replication. Binds acidic phospholipids.</text>
</comment>
<organism evidence="14 15">
    <name type="scientific">Breznakia blatticola</name>
    <dbReference type="NCBI Taxonomy" id="1754012"/>
    <lineage>
        <taxon>Bacteria</taxon>
        <taxon>Bacillati</taxon>
        <taxon>Bacillota</taxon>
        <taxon>Erysipelotrichia</taxon>
        <taxon>Erysipelotrichales</taxon>
        <taxon>Erysipelotrichaceae</taxon>
        <taxon>Breznakia</taxon>
    </lineage>
</organism>
<name>A0A4R7ZAU1_9FIRM</name>
<proteinExistence type="inferred from homology"/>
<feature type="domain" description="Chromosomal replication initiator DnaA C-terminal" evidence="13">
    <location>
        <begin position="359"/>
        <end position="428"/>
    </location>
</feature>
<evidence type="ECO:0000259" key="13">
    <source>
        <dbReference type="SMART" id="SM00760"/>
    </source>
</evidence>
<evidence type="ECO:0000256" key="11">
    <source>
        <dbReference type="RuleBase" id="RU004227"/>
    </source>
</evidence>
<evidence type="ECO:0000256" key="10">
    <source>
        <dbReference type="RuleBase" id="RU000577"/>
    </source>
</evidence>
<dbReference type="Gene3D" id="1.10.1750.10">
    <property type="match status" value="1"/>
</dbReference>
<comment type="caution">
    <text evidence="8">Lacks conserved residue(s) required for the propagation of feature annotation.</text>
</comment>
<dbReference type="InterPro" id="IPR003593">
    <property type="entry name" value="AAA+_ATPase"/>
</dbReference>
<reference evidence="14 15" key="1">
    <citation type="submission" date="2019-03" db="EMBL/GenBank/DDBJ databases">
        <title>Genomic Encyclopedia of Type Strains, Phase IV (KMG-IV): sequencing the most valuable type-strain genomes for metagenomic binning, comparative biology and taxonomic classification.</title>
        <authorList>
            <person name="Goeker M."/>
        </authorList>
    </citation>
    <scope>NUCLEOTIDE SEQUENCE [LARGE SCALE GENOMIC DNA]</scope>
    <source>
        <strain evidence="14 15">DSM 28867</strain>
    </source>
</reference>
<keyword evidence="5 8" id="KW-0067">ATP-binding</keyword>
<dbReference type="AlphaFoldDB" id="A0A4R7ZAU1"/>
<dbReference type="Gene3D" id="3.40.50.300">
    <property type="entry name" value="P-loop containing nucleotide triphosphate hydrolases"/>
    <property type="match status" value="1"/>
</dbReference>
<dbReference type="InterPro" id="IPR010921">
    <property type="entry name" value="Trp_repressor/repl_initiator"/>
</dbReference>
<dbReference type="SMART" id="SM00760">
    <property type="entry name" value="Bac_DnaA_C"/>
    <property type="match status" value="1"/>
</dbReference>
<comment type="similarity">
    <text evidence="1 8 11">Belongs to the DnaA family.</text>
</comment>
<dbReference type="OrthoDB" id="9807019at2"/>
<dbReference type="GO" id="GO:0006270">
    <property type="term" value="P:DNA replication initiation"/>
    <property type="evidence" value="ECO:0007669"/>
    <property type="project" value="UniProtKB-UniRule"/>
</dbReference>
<keyword evidence="7 8" id="KW-0238">DNA-binding</keyword>
<dbReference type="EMBL" id="SODD01000044">
    <property type="protein sequence ID" value="TDW13199.1"/>
    <property type="molecule type" value="Genomic_DNA"/>
</dbReference>
<feature type="binding site" evidence="8">
    <location>
        <position position="159"/>
    </location>
    <ligand>
        <name>ATP</name>
        <dbReference type="ChEBI" id="CHEBI:30616"/>
    </ligand>
</feature>
<dbReference type="Proteomes" id="UP000294743">
    <property type="component" value="Unassembled WGS sequence"/>
</dbReference>
<dbReference type="Pfam" id="PF00308">
    <property type="entry name" value="Bac_DnaA"/>
    <property type="match status" value="1"/>
</dbReference>
<protein>
    <recommendedName>
        <fullName evidence="8 9">Chromosomal replication initiator protein DnaA</fullName>
    </recommendedName>
</protein>
<dbReference type="PANTHER" id="PTHR30050:SF2">
    <property type="entry name" value="CHROMOSOMAL REPLICATION INITIATOR PROTEIN DNAA"/>
    <property type="match status" value="1"/>
</dbReference>
<sequence length="453" mass="52384">MTESGSNTYQDCWHQILHNIQENNIFEKSVFHSYVSNSLLYDVRDGIATIEVPFITTKRFFEQNIEVFNDLLSTQLDQQISAQVLLEKELSNRKRQETPKEEFIFENGNKILENYTFENFIQGQSNQQSYAAAYGCAYSREQSFYNPLFIYGNSGLGKTHLLHAICNYLKSNRPDVKYLYIDGNDFINLIIKSLKENKSDVFIESICQLDYLLIDDIQHLAKTNQSQELFFNIYNKLKDSGKQIILTSDVYPSELKNINARIISRFTSGLSVSITSPEFETAVSILQKKLEGRTNEIIITDDALFYIANRFNEDVRKLEGALNELLFKAILHNPEVIDEHFTIDMFKDNPIISQTDELTPKKIKKEVCNYYNITLKQIESKSRTADIANARHIAIYLIRELLDVPFKKIGSEFGNRDHSTIMTSYDKIVGYLNEKGIYKDVIDDIKKRLGVYA</sequence>
<evidence type="ECO:0000256" key="2">
    <source>
        <dbReference type="ARBA" id="ARBA00022490"/>
    </source>
</evidence>
<evidence type="ECO:0000256" key="8">
    <source>
        <dbReference type="HAMAP-Rule" id="MF_00377"/>
    </source>
</evidence>
<dbReference type="GO" id="GO:0006275">
    <property type="term" value="P:regulation of DNA replication"/>
    <property type="evidence" value="ECO:0007669"/>
    <property type="project" value="UniProtKB-UniRule"/>
</dbReference>
<dbReference type="SMART" id="SM00382">
    <property type="entry name" value="AAA"/>
    <property type="match status" value="1"/>
</dbReference>
<dbReference type="GO" id="GO:0008289">
    <property type="term" value="F:lipid binding"/>
    <property type="evidence" value="ECO:0007669"/>
    <property type="project" value="UniProtKB-KW"/>
</dbReference>
<dbReference type="InterPro" id="IPR020591">
    <property type="entry name" value="Chromosome_initiator_DnaA-like"/>
</dbReference>
<dbReference type="CDD" id="cd00009">
    <property type="entry name" value="AAA"/>
    <property type="match status" value="1"/>
</dbReference>
<feature type="binding site" evidence="8">
    <location>
        <position position="155"/>
    </location>
    <ligand>
        <name>ATP</name>
        <dbReference type="ChEBI" id="CHEBI:30616"/>
    </ligand>
</feature>
<evidence type="ECO:0000256" key="6">
    <source>
        <dbReference type="ARBA" id="ARBA00023121"/>
    </source>
</evidence>
<dbReference type="HAMAP" id="MF_00377">
    <property type="entry name" value="DnaA_bact"/>
    <property type="match status" value="1"/>
</dbReference>
<feature type="binding site" evidence="8">
    <location>
        <position position="157"/>
    </location>
    <ligand>
        <name>ATP</name>
        <dbReference type="ChEBI" id="CHEBI:30616"/>
    </ligand>
</feature>
<dbReference type="GO" id="GO:0003688">
    <property type="term" value="F:DNA replication origin binding"/>
    <property type="evidence" value="ECO:0007669"/>
    <property type="project" value="UniProtKB-UniRule"/>
</dbReference>
<feature type="binding site" evidence="8">
    <location>
        <position position="158"/>
    </location>
    <ligand>
        <name>ATP</name>
        <dbReference type="ChEBI" id="CHEBI:30616"/>
    </ligand>
</feature>
<feature type="region of interest" description="Domain I, interacts with DnaA modulators" evidence="8">
    <location>
        <begin position="1"/>
        <end position="98"/>
    </location>
</feature>
<keyword evidence="15" id="KW-1185">Reference proteome</keyword>
<comment type="domain">
    <text evidence="8">Domain I is involved in oligomerization and binding regulators, domain II is flexibile and of varying length in different bacteria, domain III forms the AAA+ region, while domain IV binds dsDNA.</text>
</comment>
<dbReference type="SUPFAM" id="SSF52540">
    <property type="entry name" value="P-loop containing nucleoside triphosphate hydrolases"/>
    <property type="match status" value="1"/>
</dbReference>
<evidence type="ECO:0000256" key="9">
    <source>
        <dbReference type="NCBIfam" id="TIGR00362"/>
    </source>
</evidence>
<dbReference type="InterPro" id="IPR013317">
    <property type="entry name" value="DnaA_dom"/>
</dbReference>
<feature type="domain" description="AAA+ ATPase" evidence="12">
    <location>
        <begin position="144"/>
        <end position="275"/>
    </location>
</feature>
<dbReference type="RefSeq" id="WP_134170916.1">
    <property type="nucleotide sequence ID" value="NZ_SODD01000044.1"/>
</dbReference>
<dbReference type="InterPro" id="IPR001957">
    <property type="entry name" value="Chromosome_initiator_DnaA"/>
</dbReference>
<dbReference type="GO" id="GO:0005524">
    <property type="term" value="F:ATP binding"/>
    <property type="evidence" value="ECO:0007669"/>
    <property type="project" value="UniProtKB-UniRule"/>
</dbReference>
<evidence type="ECO:0000313" key="15">
    <source>
        <dbReference type="Proteomes" id="UP000294743"/>
    </source>
</evidence>
<keyword evidence="4 8" id="KW-0547">Nucleotide-binding</keyword>
<dbReference type="GO" id="GO:0005886">
    <property type="term" value="C:plasma membrane"/>
    <property type="evidence" value="ECO:0007669"/>
    <property type="project" value="TreeGrafter"/>
</dbReference>
<gene>
    <name evidence="8" type="primary">dnaA</name>
    <name evidence="14" type="ORF">EDD63_14412</name>
</gene>
<keyword evidence="2 8" id="KW-0963">Cytoplasm</keyword>
<evidence type="ECO:0000256" key="1">
    <source>
        <dbReference type="ARBA" id="ARBA00006583"/>
    </source>
</evidence>
<comment type="subcellular location">
    <subcellularLocation>
        <location evidence="8">Cytoplasm</location>
    </subcellularLocation>
</comment>
<dbReference type="SUPFAM" id="SSF48295">
    <property type="entry name" value="TrpR-like"/>
    <property type="match status" value="1"/>
</dbReference>
<evidence type="ECO:0000256" key="5">
    <source>
        <dbReference type="ARBA" id="ARBA00022840"/>
    </source>
</evidence>
<evidence type="ECO:0000313" key="14">
    <source>
        <dbReference type="EMBL" id="TDW13199.1"/>
    </source>
</evidence>
<dbReference type="NCBIfam" id="TIGR00362">
    <property type="entry name" value="DnaA"/>
    <property type="match status" value="1"/>
</dbReference>
<keyword evidence="6 8" id="KW-0446">Lipid-binding</keyword>
<dbReference type="PRINTS" id="PR00051">
    <property type="entry name" value="DNAA"/>
</dbReference>
<dbReference type="PROSITE" id="PS01008">
    <property type="entry name" value="DNAA"/>
    <property type="match status" value="1"/>
</dbReference>
<dbReference type="InterPro" id="IPR013159">
    <property type="entry name" value="DnaA_C"/>
</dbReference>
<dbReference type="CDD" id="cd06571">
    <property type="entry name" value="Bac_DnaA_C"/>
    <property type="match status" value="1"/>
</dbReference>
<dbReference type="Pfam" id="PF08299">
    <property type="entry name" value="Bac_DnaA_C"/>
    <property type="match status" value="1"/>
</dbReference>
<dbReference type="PANTHER" id="PTHR30050">
    <property type="entry name" value="CHROMOSOMAL REPLICATION INITIATOR PROTEIN DNAA"/>
    <property type="match status" value="1"/>
</dbReference>
<evidence type="ECO:0000256" key="4">
    <source>
        <dbReference type="ARBA" id="ARBA00022741"/>
    </source>
</evidence>
<dbReference type="InterPro" id="IPR027417">
    <property type="entry name" value="P-loop_NTPase"/>
</dbReference>
<dbReference type="Gene3D" id="1.10.8.60">
    <property type="match status" value="1"/>
</dbReference>
<comment type="caution">
    <text evidence="14">The sequence shown here is derived from an EMBL/GenBank/DDBJ whole genome shotgun (WGS) entry which is preliminary data.</text>
</comment>
<evidence type="ECO:0000256" key="3">
    <source>
        <dbReference type="ARBA" id="ARBA00022705"/>
    </source>
</evidence>